<dbReference type="EMBL" id="SNXR01000013">
    <property type="protein sequence ID" value="TDP59167.1"/>
    <property type="molecule type" value="Genomic_DNA"/>
</dbReference>
<feature type="coiled-coil region" evidence="1">
    <location>
        <begin position="716"/>
        <end position="743"/>
    </location>
</feature>
<proteinExistence type="predicted"/>
<dbReference type="AlphaFoldDB" id="A0A4R6QAM2"/>
<gene>
    <name evidence="2" type="ORF">BC748_1409</name>
</gene>
<keyword evidence="3" id="KW-1185">Reference proteome</keyword>
<accession>A0A4R6QAM2</accession>
<organism evidence="2 3">
    <name type="scientific">Flavobacterium dankookense</name>
    <dbReference type="NCBI Taxonomy" id="706186"/>
    <lineage>
        <taxon>Bacteria</taxon>
        <taxon>Pseudomonadati</taxon>
        <taxon>Bacteroidota</taxon>
        <taxon>Flavobacteriia</taxon>
        <taxon>Flavobacteriales</taxon>
        <taxon>Flavobacteriaceae</taxon>
        <taxon>Flavobacterium</taxon>
    </lineage>
</organism>
<protein>
    <submittedName>
        <fullName evidence="2">Uncharacterized protein</fullName>
    </submittedName>
</protein>
<reference evidence="2 3" key="1">
    <citation type="submission" date="2019-03" db="EMBL/GenBank/DDBJ databases">
        <title>Genomic Encyclopedia of Archaeal and Bacterial Type Strains, Phase II (KMG-II): from individual species to whole genera.</title>
        <authorList>
            <person name="Goeker M."/>
        </authorList>
    </citation>
    <scope>NUCLEOTIDE SEQUENCE [LARGE SCALE GENOMIC DNA]</scope>
    <source>
        <strain evidence="2 3">DSM 25687</strain>
    </source>
</reference>
<keyword evidence="1" id="KW-0175">Coiled coil</keyword>
<evidence type="ECO:0000313" key="2">
    <source>
        <dbReference type="EMBL" id="TDP59167.1"/>
    </source>
</evidence>
<evidence type="ECO:0000256" key="1">
    <source>
        <dbReference type="SAM" id="Coils"/>
    </source>
</evidence>
<comment type="caution">
    <text evidence="2">The sequence shown here is derived from an EMBL/GenBank/DDBJ whole genome shotgun (WGS) entry which is preliminary data.</text>
</comment>
<dbReference type="RefSeq" id="WP_133532711.1">
    <property type="nucleotide sequence ID" value="NZ_SNXR01000013.1"/>
</dbReference>
<sequence>MKLKNYSFILSFIILAAIENGYSQSGNTFSGEEAGTNSTGNYNTGFGLFSLHDNANNSNTAFGANTLPSNRGGFNSAFGNDALKRNIDGQLNSAFGTRSLENNLTGTGNVAVGFRALGNSNITGSNNTAIGYASLLINEGNSNVALGQYSGWNLVSGNGNVIIGTDSGKFLQNGNQNVFLGKVVLENQPSTSLLVGNDASRIITIADGAGNQRILVNNNGNVGIGLGNNVRPLNRLDVNGGVVIGKNYMPNIADTPDVIAPANGLLVQGNVGVGTTLPKNKLEITHGTDGKSGLRFTNLTSNSALDNNTATDKFLTVNANGDVVLQKTATSALIGTLTTNNNTITSNVNGSISNASIINSVTNTINSNNQLVTTINGVTSTPITFPSFTDTDAQSLSLVGNTLSISNGNSVVLPNFNEVDGSTTNELQTLSQAGNIITLSNGGGSFQLPTLTDTDAQSLSLTGNTLSISNGNSVVLPNFNEVDGSTTNELQTLSQAGNTITLSNGGGSFQLPTLTDTDAQSLSLTGNVLAISNGNSVTLPVPVFTGNGNITITGNGSTATPYLINSIDTSIYTNNGSINQLSTTNGNRVVDMNSRNIWFNTANSPTNGKIYLGSTANYPSSTGNYKLFVEGGILTEKVKVALRSTANWADYVFADDYKLMPLADVEKFISKNNHLPGIKSASELAENGLDVAEMQAKQMEKIEELTLYAIEQDKKIKEQNQLISKFNTELEELKNQVKALIEKTK</sequence>
<dbReference type="Proteomes" id="UP000295260">
    <property type="component" value="Unassembled WGS sequence"/>
</dbReference>
<evidence type="ECO:0000313" key="3">
    <source>
        <dbReference type="Proteomes" id="UP000295260"/>
    </source>
</evidence>
<name>A0A4R6QAM2_9FLAO</name>
<dbReference type="OrthoDB" id="658938at2"/>